<feature type="transmembrane region" description="Helical" evidence="2">
    <location>
        <begin position="181"/>
        <end position="211"/>
    </location>
</feature>
<dbReference type="PANTHER" id="PTHR33133:SF1">
    <property type="entry name" value="EXPRESSED PROTEIN-RELATED"/>
    <property type="match status" value="1"/>
</dbReference>
<dbReference type="EMBL" id="CM029047">
    <property type="protein sequence ID" value="KAG2584228.1"/>
    <property type="molecule type" value="Genomic_DNA"/>
</dbReference>
<sequence length="318" mass="32881">MDAPRGVVAVLSEALCLALRSKKHMLPCLLLALIPSSLQLAGGHVSAYSLLLGFIARLHSLGREHPVTPRFYDLLVRLKADADSLSHASVALVAASHLGYLASTVVIVHAASAACAGSRHLTAKDLLAKLAASWKGPLVTYLYSTLLSVGYTALSVSLIAVPALNYAAGGGGGPSLVRRAVVAAAAAAAAARFLHIYLAMVWTVGVVVSVVEDGCRGLEALHRAGEAVRARRAQGFLIALALAVANAFLGSGGGGGGRGWRDAPACALRVLLGMFSPMVYTVFYHECKRSHGGDGAPQELAHRTKADHDRGASSEGVV</sequence>
<feature type="region of interest" description="Disordered" evidence="1">
    <location>
        <begin position="293"/>
        <end position="318"/>
    </location>
</feature>
<dbReference type="Proteomes" id="UP000823388">
    <property type="component" value="Chromosome 6K"/>
</dbReference>
<keyword evidence="2" id="KW-0472">Membrane</keyword>
<proteinExistence type="predicted"/>
<organism evidence="3 4">
    <name type="scientific">Panicum virgatum</name>
    <name type="common">Blackwell switchgrass</name>
    <dbReference type="NCBI Taxonomy" id="38727"/>
    <lineage>
        <taxon>Eukaryota</taxon>
        <taxon>Viridiplantae</taxon>
        <taxon>Streptophyta</taxon>
        <taxon>Embryophyta</taxon>
        <taxon>Tracheophyta</taxon>
        <taxon>Spermatophyta</taxon>
        <taxon>Magnoliopsida</taxon>
        <taxon>Liliopsida</taxon>
        <taxon>Poales</taxon>
        <taxon>Poaceae</taxon>
        <taxon>PACMAD clade</taxon>
        <taxon>Panicoideae</taxon>
        <taxon>Panicodae</taxon>
        <taxon>Paniceae</taxon>
        <taxon>Panicinae</taxon>
        <taxon>Panicum</taxon>
        <taxon>Panicum sect. Hiantes</taxon>
    </lineage>
</organism>
<name>A0A8T0RGH8_PANVG</name>
<keyword evidence="2" id="KW-1133">Transmembrane helix</keyword>
<keyword evidence="4" id="KW-1185">Reference proteome</keyword>
<protein>
    <submittedName>
        <fullName evidence="3">Uncharacterized protein</fullName>
    </submittedName>
</protein>
<feature type="transmembrane region" description="Helical" evidence="2">
    <location>
        <begin position="138"/>
        <end position="161"/>
    </location>
</feature>
<comment type="caution">
    <text evidence="3">The sequence shown here is derived from an EMBL/GenBank/DDBJ whole genome shotgun (WGS) entry which is preliminary data.</text>
</comment>
<dbReference type="AlphaFoldDB" id="A0A8T0RGH8"/>
<feature type="transmembrane region" description="Helical" evidence="2">
    <location>
        <begin position="232"/>
        <end position="250"/>
    </location>
</feature>
<feature type="compositionally biased region" description="Basic and acidic residues" evidence="1">
    <location>
        <begin position="300"/>
        <end position="312"/>
    </location>
</feature>
<evidence type="ECO:0000313" key="4">
    <source>
        <dbReference type="Proteomes" id="UP000823388"/>
    </source>
</evidence>
<reference evidence="3" key="1">
    <citation type="submission" date="2020-05" db="EMBL/GenBank/DDBJ databases">
        <title>WGS assembly of Panicum virgatum.</title>
        <authorList>
            <person name="Lovell J.T."/>
            <person name="Jenkins J."/>
            <person name="Shu S."/>
            <person name="Juenger T.E."/>
            <person name="Schmutz J."/>
        </authorList>
    </citation>
    <scope>NUCLEOTIDE SEQUENCE</scope>
    <source>
        <strain evidence="3">AP13</strain>
    </source>
</reference>
<evidence type="ECO:0000256" key="1">
    <source>
        <dbReference type="SAM" id="MobiDB-lite"/>
    </source>
</evidence>
<dbReference type="PANTHER" id="PTHR33133">
    <property type="entry name" value="OS08G0107100 PROTEIN-RELATED"/>
    <property type="match status" value="1"/>
</dbReference>
<gene>
    <name evidence="3" type="ORF">PVAP13_6KG288000</name>
</gene>
<evidence type="ECO:0000313" key="3">
    <source>
        <dbReference type="EMBL" id="KAG2584228.1"/>
    </source>
</evidence>
<accession>A0A8T0RGH8</accession>
<feature type="transmembrane region" description="Helical" evidence="2">
    <location>
        <begin position="29"/>
        <end position="56"/>
    </location>
</feature>
<dbReference type="OrthoDB" id="737323at2759"/>
<keyword evidence="2" id="KW-0812">Transmembrane</keyword>
<evidence type="ECO:0000256" key="2">
    <source>
        <dbReference type="SAM" id="Phobius"/>
    </source>
</evidence>
<feature type="transmembrane region" description="Helical" evidence="2">
    <location>
        <begin position="262"/>
        <end position="283"/>
    </location>
</feature>
<feature type="transmembrane region" description="Helical" evidence="2">
    <location>
        <begin position="98"/>
        <end position="117"/>
    </location>
</feature>